<dbReference type="InterPro" id="IPR006115">
    <property type="entry name" value="6PGDH_NADP-bd"/>
</dbReference>
<accession>A0ABV3H1E3</accession>
<dbReference type="PANTHER" id="PTHR43580">
    <property type="entry name" value="OXIDOREDUCTASE GLYR1-RELATED"/>
    <property type="match status" value="1"/>
</dbReference>
<sequence>MSSDDAGAFLKAGHPTTVWNRTSSKAGPLVAEGARLAPTAGDAVRASPLTIICLTDYPAVRELLGASESELFKAMADRAIAAGHGGEQYPVLIEEFSRPGGD</sequence>
<evidence type="ECO:0000313" key="3">
    <source>
        <dbReference type="Proteomes" id="UP001552427"/>
    </source>
</evidence>
<organism evidence="2 3">
    <name type="scientific">Nonomuraea bangladeshensis</name>
    <dbReference type="NCBI Taxonomy" id="404385"/>
    <lineage>
        <taxon>Bacteria</taxon>
        <taxon>Bacillati</taxon>
        <taxon>Actinomycetota</taxon>
        <taxon>Actinomycetes</taxon>
        <taxon>Streptosporangiales</taxon>
        <taxon>Streptosporangiaceae</taxon>
        <taxon>Nonomuraea</taxon>
    </lineage>
</organism>
<dbReference type="Gene3D" id="3.40.50.720">
    <property type="entry name" value="NAD(P)-binding Rossmann-like Domain"/>
    <property type="match status" value="1"/>
</dbReference>
<gene>
    <name evidence="2" type="ORF">AB0K40_12715</name>
</gene>
<feature type="domain" description="6-phosphogluconate dehydrogenase NADP-binding" evidence="1">
    <location>
        <begin position="6"/>
        <end position="85"/>
    </location>
</feature>
<dbReference type="Proteomes" id="UP001552427">
    <property type="component" value="Unassembled WGS sequence"/>
</dbReference>
<proteinExistence type="predicted"/>
<protein>
    <submittedName>
        <fullName evidence="2">NAD(P)-binding domain-containing protein</fullName>
    </submittedName>
</protein>
<evidence type="ECO:0000259" key="1">
    <source>
        <dbReference type="Pfam" id="PF03446"/>
    </source>
</evidence>
<comment type="caution">
    <text evidence="2">The sequence shown here is derived from an EMBL/GenBank/DDBJ whole genome shotgun (WGS) entry which is preliminary data.</text>
</comment>
<keyword evidence="3" id="KW-1185">Reference proteome</keyword>
<dbReference type="SUPFAM" id="SSF51735">
    <property type="entry name" value="NAD(P)-binding Rossmann-fold domains"/>
    <property type="match status" value="1"/>
</dbReference>
<dbReference type="InterPro" id="IPR036291">
    <property type="entry name" value="NAD(P)-bd_dom_sf"/>
</dbReference>
<name>A0ABV3H1E3_9ACTN</name>
<dbReference type="EMBL" id="JBFARM010000003">
    <property type="protein sequence ID" value="MEV4286356.1"/>
    <property type="molecule type" value="Genomic_DNA"/>
</dbReference>
<dbReference type="PANTHER" id="PTHR43580:SF2">
    <property type="entry name" value="CYTOKINE-LIKE NUCLEAR FACTOR N-PAC"/>
    <property type="match status" value="1"/>
</dbReference>
<dbReference type="RefSeq" id="WP_364448358.1">
    <property type="nucleotide sequence ID" value="NZ_JBFARM010000003.1"/>
</dbReference>
<dbReference type="InterPro" id="IPR051265">
    <property type="entry name" value="HIBADH-related_NP60_sf"/>
</dbReference>
<dbReference type="Pfam" id="PF03446">
    <property type="entry name" value="NAD_binding_2"/>
    <property type="match status" value="1"/>
</dbReference>
<reference evidence="2 3" key="1">
    <citation type="submission" date="2024-06" db="EMBL/GenBank/DDBJ databases">
        <title>The Natural Products Discovery Center: Release of the First 8490 Sequenced Strains for Exploring Actinobacteria Biosynthetic Diversity.</title>
        <authorList>
            <person name="Kalkreuter E."/>
            <person name="Kautsar S.A."/>
            <person name="Yang D."/>
            <person name="Bader C.D."/>
            <person name="Teijaro C.N."/>
            <person name="Fluegel L."/>
            <person name="Davis C.M."/>
            <person name="Simpson J.R."/>
            <person name="Lauterbach L."/>
            <person name="Steele A.D."/>
            <person name="Gui C."/>
            <person name="Meng S."/>
            <person name="Li G."/>
            <person name="Viehrig K."/>
            <person name="Ye F."/>
            <person name="Su P."/>
            <person name="Kiefer A.F."/>
            <person name="Nichols A."/>
            <person name="Cepeda A.J."/>
            <person name="Yan W."/>
            <person name="Fan B."/>
            <person name="Jiang Y."/>
            <person name="Adhikari A."/>
            <person name="Zheng C.-J."/>
            <person name="Schuster L."/>
            <person name="Cowan T.M."/>
            <person name="Smanski M.J."/>
            <person name="Chevrette M.G."/>
            <person name="De Carvalho L.P.S."/>
            <person name="Shen B."/>
        </authorList>
    </citation>
    <scope>NUCLEOTIDE SEQUENCE [LARGE SCALE GENOMIC DNA]</scope>
    <source>
        <strain evidence="2 3">NPDC049574</strain>
    </source>
</reference>
<evidence type="ECO:0000313" key="2">
    <source>
        <dbReference type="EMBL" id="MEV4286356.1"/>
    </source>
</evidence>